<keyword evidence="2" id="KW-1185">Reference proteome</keyword>
<name>A0A3P7EAM6_WUCBA</name>
<dbReference type="Proteomes" id="UP000270924">
    <property type="component" value="Unassembled WGS sequence"/>
</dbReference>
<reference evidence="1 2" key="1">
    <citation type="submission" date="2018-11" db="EMBL/GenBank/DDBJ databases">
        <authorList>
            <consortium name="Pathogen Informatics"/>
        </authorList>
    </citation>
    <scope>NUCLEOTIDE SEQUENCE [LARGE SCALE GENOMIC DNA]</scope>
</reference>
<dbReference type="InParanoid" id="A0A3P7EAM6"/>
<organism evidence="1 2">
    <name type="scientific">Wuchereria bancrofti</name>
    <dbReference type="NCBI Taxonomy" id="6293"/>
    <lineage>
        <taxon>Eukaryota</taxon>
        <taxon>Metazoa</taxon>
        <taxon>Ecdysozoa</taxon>
        <taxon>Nematoda</taxon>
        <taxon>Chromadorea</taxon>
        <taxon>Rhabditida</taxon>
        <taxon>Spirurina</taxon>
        <taxon>Spiruromorpha</taxon>
        <taxon>Filarioidea</taxon>
        <taxon>Onchocercidae</taxon>
        <taxon>Wuchereria</taxon>
    </lineage>
</organism>
<accession>A0A3P7EAM6</accession>
<evidence type="ECO:0000313" key="2">
    <source>
        <dbReference type="Proteomes" id="UP000270924"/>
    </source>
</evidence>
<proteinExistence type="predicted"/>
<sequence length="124" mass="14185">MLEWKNFAKLGAIWKGEWRGHIVTRRHGYSYGANDPSQNDLKKKSRIAKLETSEGELIKNTIEKGPIYMVLPKQMRLCAITFGGVTDLWKWSEIVLPVFSKSGYHDAFSTSCAFWKAAIINYIT</sequence>
<gene>
    <name evidence="1" type="ORF">WBA_LOCUS6445</name>
</gene>
<evidence type="ECO:0000313" key="1">
    <source>
        <dbReference type="EMBL" id="VDM13059.1"/>
    </source>
</evidence>
<dbReference type="AlphaFoldDB" id="A0A3P7EAM6"/>
<dbReference type="EMBL" id="UYWW01003829">
    <property type="protein sequence ID" value="VDM13059.1"/>
    <property type="molecule type" value="Genomic_DNA"/>
</dbReference>
<protein>
    <submittedName>
        <fullName evidence="1">Uncharacterized protein</fullName>
    </submittedName>
</protein>